<keyword evidence="7" id="KW-1185">Reference proteome</keyword>
<dbReference type="Gene3D" id="3.90.640.10">
    <property type="entry name" value="Actin, Chain A, domain 4"/>
    <property type="match status" value="1"/>
</dbReference>
<dbReference type="SUPFAM" id="SSF100920">
    <property type="entry name" value="Heat shock protein 70kD (HSP70), peptide-binding domain"/>
    <property type="match status" value="1"/>
</dbReference>
<keyword evidence="3 5" id="KW-0067">ATP-binding</keyword>
<dbReference type="PROSITE" id="PS00297">
    <property type="entry name" value="HSP70_1"/>
    <property type="match status" value="1"/>
</dbReference>
<dbReference type="FunFam" id="3.30.420.40:FF:000071">
    <property type="entry name" value="Molecular chaperone DnaK"/>
    <property type="match status" value="1"/>
</dbReference>
<keyword evidence="4" id="KW-0143">Chaperone</keyword>
<accession>A0A517ZQK5</accession>
<dbReference type="AlphaFoldDB" id="A0A517ZQK5"/>
<evidence type="ECO:0000256" key="3">
    <source>
        <dbReference type="ARBA" id="ARBA00022840"/>
    </source>
</evidence>
<keyword evidence="2 5" id="KW-0547">Nucleotide-binding</keyword>
<dbReference type="GO" id="GO:0005524">
    <property type="term" value="F:ATP binding"/>
    <property type="evidence" value="ECO:0007669"/>
    <property type="project" value="UniProtKB-KW"/>
</dbReference>
<reference evidence="6 7" key="1">
    <citation type="submission" date="2019-02" db="EMBL/GenBank/DDBJ databases">
        <title>Deep-cultivation of Planctomycetes and their phenomic and genomic characterization uncovers novel biology.</title>
        <authorList>
            <person name="Wiegand S."/>
            <person name="Jogler M."/>
            <person name="Boedeker C."/>
            <person name="Pinto D."/>
            <person name="Vollmers J."/>
            <person name="Rivas-Marin E."/>
            <person name="Kohn T."/>
            <person name="Peeters S.H."/>
            <person name="Heuer A."/>
            <person name="Rast P."/>
            <person name="Oberbeckmann S."/>
            <person name="Bunk B."/>
            <person name="Jeske O."/>
            <person name="Meyerdierks A."/>
            <person name="Storesund J.E."/>
            <person name="Kallscheuer N."/>
            <person name="Luecker S."/>
            <person name="Lage O.M."/>
            <person name="Pohl T."/>
            <person name="Merkel B.J."/>
            <person name="Hornburger P."/>
            <person name="Mueller R.-W."/>
            <person name="Bruemmer F."/>
            <person name="Labrenz M."/>
            <person name="Spormann A.M."/>
            <person name="Op den Camp H."/>
            <person name="Overmann J."/>
            <person name="Amann R."/>
            <person name="Jetten M.S.M."/>
            <person name="Mascher T."/>
            <person name="Medema M.H."/>
            <person name="Devos D.P."/>
            <person name="Kaster A.-K."/>
            <person name="Ovreas L."/>
            <person name="Rohde M."/>
            <person name="Galperin M.Y."/>
            <person name="Jogler C."/>
        </authorList>
    </citation>
    <scope>NUCLEOTIDE SEQUENCE [LARGE SCALE GENOMIC DNA]</scope>
    <source>
        <strain evidence="6 7">Mal52</strain>
    </source>
</reference>
<proteinExistence type="inferred from homology"/>
<dbReference type="InterPro" id="IPR043129">
    <property type="entry name" value="ATPase_NBD"/>
</dbReference>
<dbReference type="GO" id="GO:0140662">
    <property type="term" value="F:ATP-dependent protein folding chaperone"/>
    <property type="evidence" value="ECO:0007669"/>
    <property type="project" value="InterPro"/>
</dbReference>
<dbReference type="Proteomes" id="UP000319383">
    <property type="component" value="Chromosome"/>
</dbReference>
<organism evidence="6 7">
    <name type="scientific">Symmachiella dynata</name>
    <dbReference type="NCBI Taxonomy" id="2527995"/>
    <lineage>
        <taxon>Bacteria</taxon>
        <taxon>Pseudomonadati</taxon>
        <taxon>Planctomycetota</taxon>
        <taxon>Planctomycetia</taxon>
        <taxon>Planctomycetales</taxon>
        <taxon>Planctomycetaceae</taxon>
        <taxon>Symmachiella</taxon>
    </lineage>
</organism>
<dbReference type="OrthoDB" id="9766019at2"/>
<evidence type="ECO:0000256" key="4">
    <source>
        <dbReference type="ARBA" id="ARBA00023186"/>
    </source>
</evidence>
<dbReference type="InterPro" id="IPR013126">
    <property type="entry name" value="Hsp_70_fam"/>
</dbReference>
<dbReference type="PANTHER" id="PTHR19375">
    <property type="entry name" value="HEAT SHOCK PROTEIN 70KDA"/>
    <property type="match status" value="1"/>
</dbReference>
<evidence type="ECO:0000256" key="2">
    <source>
        <dbReference type="ARBA" id="ARBA00022741"/>
    </source>
</evidence>
<dbReference type="Pfam" id="PF00012">
    <property type="entry name" value="HSP70"/>
    <property type="match status" value="2"/>
</dbReference>
<dbReference type="Gene3D" id="2.60.34.10">
    <property type="entry name" value="Substrate Binding Domain Of DNAk, Chain A, domain 1"/>
    <property type="match status" value="1"/>
</dbReference>
<sequence>MIVGIDLGTTNSALGTIIDGAPTLVPNALGQILTPSVVGIDMEDNVVVGATAKELQVVAPERCASAFKRAMGTERVYELAGQSFTPIELSGLVLNSLKKDAELQFGESIEQAVITVPAYFNEHQRRATIRAGELAGLSIARIVNEPTAAALAYGLHDSQSERVAVVFDLGGGTFDISIIDQFEGVVEVRASSGECFLGGEDFTSTFVARLLEKRGHVFEQAELNAPRLVARMTQLCETAKRDLARTTVVEVPFPDTDGTLNPVPTTERVTREMYEDWTKHIVRRMDIPIRRALGDAGLDRRDVDAIVLVGGATRMPAVREYVRNYFKQDPECRLNPDEVVAIGATVQAGLIARDAALEDLVVTDVAPFTLGIGIAKRFGTEHRPGYFSPIIERNTTIPVSRVHNVGTIYANQTEIQVEIYQGECRMVKDNLQLGEFRVVGIPSGPPRESVSIRFTYDMNGVLEAEATILETGQMFSHVITQLAGELSDGEIEQTLQRMQALKTHPRDEEQNRYLLKRAERVYEQLELTARGELDQLLDAFESALESQDKTTIELATSYLLRFLDTADPESPEEWSCDD</sequence>
<dbReference type="PROSITE" id="PS01036">
    <property type="entry name" value="HSP70_3"/>
    <property type="match status" value="1"/>
</dbReference>
<evidence type="ECO:0000256" key="1">
    <source>
        <dbReference type="ARBA" id="ARBA00007381"/>
    </source>
</evidence>
<evidence type="ECO:0000256" key="5">
    <source>
        <dbReference type="RuleBase" id="RU003322"/>
    </source>
</evidence>
<dbReference type="EMBL" id="CP036276">
    <property type="protein sequence ID" value="QDU44735.1"/>
    <property type="molecule type" value="Genomic_DNA"/>
</dbReference>
<dbReference type="InterPro" id="IPR029047">
    <property type="entry name" value="HSP70_peptide-bd_sf"/>
</dbReference>
<protein>
    <submittedName>
        <fullName evidence="6">Chaperone protein HscC</fullName>
    </submittedName>
</protein>
<dbReference type="RefSeq" id="WP_145377041.1">
    <property type="nucleotide sequence ID" value="NZ_CP036270.1"/>
</dbReference>
<dbReference type="KEGG" id="sdyn:Mal52_32210"/>
<dbReference type="PROSITE" id="PS00329">
    <property type="entry name" value="HSP70_2"/>
    <property type="match status" value="1"/>
</dbReference>
<evidence type="ECO:0000313" key="6">
    <source>
        <dbReference type="EMBL" id="QDU44735.1"/>
    </source>
</evidence>
<dbReference type="InterPro" id="IPR018181">
    <property type="entry name" value="Heat_shock_70_CS"/>
</dbReference>
<evidence type="ECO:0000313" key="7">
    <source>
        <dbReference type="Proteomes" id="UP000319383"/>
    </source>
</evidence>
<dbReference type="PRINTS" id="PR00301">
    <property type="entry name" value="HEATSHOCK70"/>
</dbReference>
<name>A0A517ZQK5_9PLAN</name>
<dbReference type="Gene3D" id="3.30.420.40">
    <property type="match status" value="2"/>
</dbReference>
<gene>
    <name evidence="6" type="primary">hscC</name>
    <name evidence="6" type="ORF">Mal52_32210</name>
</gene>
<dbReference type="SUPFAM" id="SSF53067">
    <property type="entry name" value="Actin-like ATPase domain"/>
    <property type="match status" value="2"/>
</dbReference>
<comment type="similarity">
    <text evidence="1 5">Belongs to the heat shock protein 70 family.</text>
</comment>